<evidence type="ECO:0000313" key="22">
    <source>
        <dbReference type="EMBL" id="SHJ18364.1"/>
    </source>
</evidence>
<keyword evidence="13 20" id="KW-0472">Membrane</keyword>
<gene>
    <name evidence="22" type="ORF">SAMN02745244_01901</name>
</gene>
<evidence type="ECO:0000259" key="21">
    <source>
        <dbReference type="SMART" id="SM01232"/>
    </source>
</evidence>
<protein>
    <recommendedName>
        <fullName evidence="4">DNA-(apurinic or apyrimidinic site) lyase</fullName>
        <ecNumber evidence="4">4.2.99.18</ecNumber>
    </recommendedName>
</protein>
<dbReference type="Proteomes" id="UP000184512">
    <property type="component" value="Unassembled WGS sequence"/>
</dbReference>
<feature type="transmembrane region" description="Helical" evidence="20">
    <location>
        <begin position="293"/>
        <end position="314"/>
    </location>
</feature>
<comment type="catalytic activity">
    <reaction evidence="18">
        <text>2'-deoxyribonucleotide-(2'-deoxyribose 5'-phosphate)-2'-deoxyribonucleotide-DNA = a 3'-end 2'-deoxyribonucleotide-(2,3-dehydro-2,3-deoxyribose 5'-phosphate)-DNA + a 5'-end 5'-phospho-2'-deoxyribonucleoside-DNA + H(+)</text>
        <dbReference type="Rhea" id="RHEA:66592"/>
        <dbReference type="Rhea" id="RHEA-COMP:13180"/>
        <dbReference type="Rhea" id="RHEA-COMP:16897"/>
        <dbReference type="Rhea" id="RHEA-COMP:17067"/>
        <dbReference type="ChEBI" id="CHEBI:15378"/>
        <dbReference type="ChEBI" id="CHEBI:136412"/>
        <dbReference type="ChEBI" id="CHEBI:157695"/>
        <dbReference type="ChEBI" id="CHEBI:167181"/>
        <dbReference type="EC" id="4.2.99.18"/>
    </reaction>
</comment>
<dbReference type="PANTHER" id="PTHR22993:SF9">
    <property type="entry name" value="FORMAMIDOPYRIMIDINE-DNA GLYCOSYLASE"/>
    <property type="match status" value="1"/>
</dbReference>
<feature type="transmembrane region" description="Helical" evidence="20">
    <location>
        <begin position="209"/>
        <end position="230"/>
    </location>
</feature>
<dbReference type="FunFam" id="1.10.8.50:FF:000003">
    <property type="entry name" value="Formamidopyrimidine-DNA glycosylase"/>
    <property type="match status" value="1"/>
</dbReference>
<dbReference type="GO" id="GO:0140078">
    <property type="term" value="F:class I DNA-(apurinic or apyrimidinic site) endonuclease activity"/>
    <property type="evidence" value="ECO:0007669"/>
    <property type="project" value="UniProtKB-EC"/>
</dbReference>
<dbReference type="AlphaFoldDB" id="A0A1M6H873"/>
<dbReference type="GO" id="GO:0034039">
    <property type="term" value="F:8-oxo-7,8-dihydroguanine DNA N-glycosylase activity"/>
    <property type="evidence" value="ECO:0007669"/>
    <property type="project" value="TreeGrafter"/>
</dbReference>
<proteinExistence type="inferred from homology"/>
<evidence type="ECO:0000256" key="3">
    <source>
        <dbReference type="ARBA" id="ARBA00009409"/>
    </source>
</evidence>
<feature type="region of interest" description="Disordered" evidence="19">
    <location>
        <begin position="120"/>
        <end position="162"/>
    </location>
</feature>
<evidence type="ECO:0000256" key="13">
    <source>
        <dbReference type="ARBA" id="ARBA00023136"/>
    </source>
</evidence>
<keyword evidence="11 20" id="KW-1133">Transmembrane helix</keyword>
<keyword evidence="12" id="KW-0238">DNA-binding</keyword>
<dbReference type="InterPro" id="IPR015886">
    <property type="entry name" value="H2TH_FPG"/>
</dbReference>
<evidence type="ECO:0000256" key="11">
    <source>
        <dbReference type="ARBA" id="ARBA00022989"/>
    </source>
</evidence>
<comment type="similarity">
    <text evidence="3">Belongs to the FPG family.</text>
</comment>
<evidence type="ECO:0000256" key="17">
    <source>
        <dbReference type="ARBA" id="ARBA00023295"/>
    </source>
</evidence>
<evidence type="ECO:0000256" key="5">
    <source>
        <dbReference type="ARBA" id="ARBA00022692"/>
    </source>
</evidence>
<evidence type="ECO:0000256" key="20">
    <source>
        <dbReference type="SAM" id="Phobius"/>
    </source>
</evidence>
<evidence type="ECO:0000256" key="6">
    <source>
        <dbReference type="ARBA" id="ARBA00022723"/>
    </source>
</evidence>
<dbReference type="Gene3D" id="1.10.8.50">
    <property type="match status" value="1"/>
</dbReference>
<evidence type="ECO:0000256" key="10">
    <source>
        <dbReference type="ARBA" id="ARBA00022833"/>
    </source>
</evidence>
<evidence type="ECO:0000256" key="14">
    <source>
        <dbReference type="ARBA" id="ARBA00023204"/>
    </source>
</evidence>
<evidence type="ECO:0000256" key="7">
    <source>
        <dbReference type="ARBA" id="ARBA00022763"/>
    </source>
</evidence>
<dbReference type="STRING" id="1123357.SAMN02745244_01901"/>
<dbReference type="InterPro" id="IPR010979">
    <property type="entry name" value="Ribosomal_uS13-like_H2TH"/>
</dbReference>
<dbReference type="GO" id="GO:0008270">
    <property type="term" value="F:zinc ion binding"/>
    <property type="evidence" value="ECO:0007669"/>
    <property type="project" value="UniProtKB-KW"/>
</dbReference>
<dbReference type="InterPro" id="IPR007267">
    <property type="entry name" value="GtrA_DPMS_TM"/>
</dbReference>
<keyword evidence="8" id="KW-0863">Zinc-finger</keyword>
<feature type="transmembrane region" description="Helical" evidence="20">
    <location>
        <begin position="254"/>
        <end position="273"/>
    </location>
</feature>
<dbReference type="GO" id="GO:0003690">
    <property type="term" value="F:double-stranded DNA binding"/>
    <property type="evidence" value="ECO:0007669"/>
    <property type="project" value="UniProtKB-ARBA"/>
</dbReference>
<evidence type="ECO:0000256" key="12">
    <source>
        <dbReference type="ARBA" id="ARBA00023125"/>
    </source>
</evidence>
<dbReference type="SMART" id="SM01232">
    <property type="entry name" value="H2TH"/>
    <property type="match status" value="1"/>
</dbReference>
<dbReference type="Pfam" id="PF06831">
    <property type="entry name" value="H2TH"/>
    <property type="match status" value="1"/>
</dbReference>
<dbReference type="SUPFAM" id="SSF46946">
    <property type="entry name" value="S13-like H2TH domain"/>
    <property type="match status" value="1"/>
</dbReference>
<evidence type="ECO:0000256" key="4">
    <source>
        <dbReference type="ARBA" id="ARBA00012720"/>
    </source>
</evidence>
<feature type="transmembrane region" description="Helical" evidence="20">
    <location>
        <begin position="339"/>
        <end position="356"/>
    </location>
</feature>
<keyword evidence="17" id="KW-0326">Glycosidase</keyword>
<dbReference type="EC" id="4.2.99.18" evidence="4"/>
<dbReference type="PANTHER" id="PTHR22993">
    <property type="entry name" value="FORMAMIDOPYRIMIDINE-DNA GLYCOSYLASE"/>
    <property type="match status" value="1"/>
</dbReference>
<evidence type="ECO:0000256" key="1">
    <source>
        <dbReference type="ARBA" id="ARBA00001947"/>
    </source>
</evidence>
<evidence type="ECO:0000313" key="23">
    <source>
        <dbReference type="Proteomes" id="UP000184512"/>
    </source>
</evidence>
<reference evidence="22 23" key="1">
    <citation type="submission" date="2016-11" db="EMBL/GenBank/DDBJ databases">
        <authorList>
            <person name="Jaros S."/>
            <person name="Januszkiewicz K."/>
            <person name="Wedrychowicz H."/>
        </authorList>
    </citation>
    <scope>NUCLEOTIDE SEQUENCE [LARGE SCALE GENOMIC DNA]</scope>
    <source>
        <strain evidence="22 23">DSM 12906</strain>
    </source>
</reference>
<dbReference type="GO" id="GO:0006284">
    <property type="term" value="P:base-excision repair"/>
    <property type="evidence" value="ECO:0007669"/>
    <property type="project" value="InterPro"/>
</dbReference>
<keyword evidence="5 20" id="KW-0812">Transmembrane</keyword>
<comment type="subcellular location">
    <subcellularLocation>
        <location evidence="2">Membrane</location>
        <topology evidence="2">Multi-pass membrane protein</topology>
    </subcellularLocation>
</comment>
<feature type="non-terminal residue" evidence="22">
    <location>
        <position position="1"/>
    </location>
</feature>
<evidence type="ECO:0000256" key="9">
    <source>
        <dbReference type="ARBA" id="ARBA00022801"/>
    </source>
</evidence>
<evidence type="ECO:0000256" key="8">
    <source>
        <dbReference type="ARBA" id="ARBA00022771"/>
    </source>
</evidence>
<dbReference type="GO" id="GO:0003684">
    <property type="term" value="F:damaged DNA binding"/>
    <property type="evidence" value="ECO:0007669"/>
    <property type="project" value="InterPro"/>
</dbReference>
<evidence type="ECO:0000256" key="15">
    <source>
        <dbReference type="ARBA" id="ARBA00023239"/>
    </source>
</evidence>
<sequence>ALDPFDPRFDQSAVARRMRARHTTVKRAILDQRLISGVGNIYADEALWRARIHFEQPTADLGPRKAVQLIRSAHEVMAEALEQGGTSFDSLYVDIDGESGYFARSLNVYGRAGQACRRCGTPRRDDHQRPSAAGSVRRLTRPVLGTPGQPPPRRHARQPVSIESSAAPLSCEAVHEPQLIPLPEVQACPEGSQMIRELTRRYGNTMRQLVKFGVVGGSGVLVNMVVTVVMNKLNGGSINAQNILFAIKGTPFNIRFTVLVWIVAFLVANLYNFQLNRWWTFKSSKHAGWWKEFWPFLAVGSVAALVGMFLKIAMTNPSSPFFLPEPHFHEETGLRSREYWSQLIAILITMPINFIVNKLWTFRSVRGHAPVHTDAAEVQAAE</sequence>
<accession>A0A1M6H873</accession>
<feature type="domain" description="Formamidopyrimidine-DNA glycosylase H2TH DNA-binding" evidence="21">
    <location>
        <begin position="1"/>
        <end position="92"/>
    </location>
</feature>
<name>A0A1M6H873_9ACTN</name>
<dbReference type="GO" id="GO:0006979">
    <property type="term" value="P:response to oxidative stress"/>
    <property type="evidence" value="ECO:0007669"/>
    <property type="project" value="UniProtKB-ARBA"/>
</dbReference>
<evidence type="ECO:0000256" key="19">
    <source>
        <dbReference type="SAM" id="MobiDB-lite"/>
    </source>
</evidence>
<organism evidence="22 23">
    <name type="scientific">Tessaracoccus bendigoensis DSM 12906</name>
    <dbReference type="NCBI Taxonomy" id="1123357"/>
    <lineage>
        <taxon>Bacteria</taxon>
        <taxon>Bacillati</taxon>
        <taxon>Actinomycetota</taxon>
        <taxon>Actinomycetes</taxon>
        <taxon>Propionibacteriales</taxon>
        <taxon>Propionibacteriaceae</taxon>
        <taxon>Tessaracoccus</taxon>
    </lineage>
</organism>
<keyword evidence="23" id="KW-1185">Reference proteome</keyword>
<evidence type="ECO:0000256" key="16">
    <source>
        <dbReference type="ARBA" id="ARBA00023268"/>
    </source>
</evidence>
<keyword evidence="6" id="KW-0479">Metal-binding</keyword>
<keyword evidence="14" id="KW-0234">DNA repair</keyword>
<dbReference type="EMBL" id="FQZG01000031">
    <property type="protein sequence ID" value="SHJ18364.1"/>
    <property type="molecule type" value="Genomic_DNA"/>
</dbReference>
<evidence type="ECO:0000256" key="18">
    <source>
        <dbReference type="ARBA" id="ARBA00044632"/>
    </source>
</evidence>
<keyword evidence="9" id="KW-0378">Hydrolase</keyword>
<dbReference type="GO" id="GO:0000271">
    <property type="term" value="P:polysaccharide biosynthetic process"/>
    <property type="evidence" value="ECO:0007669"/>
    <property type="project" value="InterPro"/>
</dbReference>
<keyword evidence="15" id="KW-0456">Lyase</keyword>
<dbReference type="Pfam" id="PF04138">
    <property type="entry name" value="GtrA_DPMS_TM"/>
    <property type="match status" value="1"/>
</dbReference>
<dbReference type="GO" id="GO:0016020">
    <property type="term" value="C:membrane"/>
    <property type="evidence" value="ECO:0007669"/>
    <property type="project" value="UniProtKB-SubCell"/>
</dbReference>
<evidence type="ECO:0000256" key="2">
    <source>
        <dbReference type="ARBA" id="ARBA00004141"/>
    </source>
</evidence>
<comment type="cofactor">
    <cofactor evidence="1">
        <name>Zn(2+)</name>
        <dbReference type="ChEBI" id="CHEBI:29105"/>
    </cofactor>
</comment>
<keyword evidence="16" id="KW-0511">Multifunctional enzyme</keyword>
<keyword evidence="7" id="KW-0227">DNA damage</keyword>
<keyword evidence="10" id="KW-0862">Zinc</keyword>
<dbReference type="SUPFAM" id="SSF57716">
    <property type="entry name" value="Glucocorticoid receptor-like (DNA-binding domain)"/>
    <property type="match status" value="1"/>
</dbReference>